<reference evidence="1 2" key="1">
    <citation type="submission" date="2024-01" db="EMBL/GenBank/DDBJ databases">
        <title>The genomes of 5 underutilized Papilionoideae crops provide insights into root nodulation and disease resistanc.</title>
        <authorList>
            <person name="Yuan L."/>
        </authorList>
    </citation>
    <scope>NUCLEOTIDE SEQUENCE [LARGE SCALE GENOMIC DNA]</scope>
    <source>
        <strain evidence="1">ZHUSHIDOU_FW_LH</strain>
        <tissue evidence="1">Leaf</tissue>
    </source>
</reference>
<keyword evidence="2" id="KW-1185">Reference proteome</keyword>
<evidence type="ECO:0000313" key="2">
    <source>
        <dbReference type="Proteomes" id="UP001372338"/>
    </source>
</evidence>
<name>A0AAN9EA73_CROPI</name>
<gene>
    <name evidence="1" type="ORF">RIF29_41253</name>
</gene>
<accession>A0AAN9EA73</accession>
<proteinExistence type="predicted"/>
<comment type="caution">
    <text evidence="1">The sequence shown here is derived from an EMBL/GenBank/DDBJ whole genome shotgun (WGS) entry which is preliminary data.</text>
</comment>
<dbReference type="AlphaFoldDB" id="A0AAN9EA73"/>
<evidence type="ECO:0000313" key="1">
    <source>
        <dbReference type="EMBL" id="KAK7246385.1"/>
    </source>
</evidence>
<organism evidence="1 2">
    <name type="scientific">Crotalaria pallida</name>
    <name type="common">Smooth rattlebox</name>
    <name type="synonym">Crotalaria striata</name>
    <dbReference type="NCBI Taxonomy" id="3830"/>
    <lineage>
        <taxon>Eukaryota</taxon>
        <taxon>Viridiplantae</taxon>
        <taxon>Streptophyta</taxon>
        <taxon>Embryophyta</taxon>
        <taxon>Tracheophyta</taxon>
        <taxon>Spermatophyta</taxon>
        <taxon>Magnoliopsida</taxon>
        <taxon>eudicotyledons</taxon>
        <taxon>Gunneridae</taxon>
        <taxon>Pentapetalae</taxon>
        <taxon>rosids</taxon>
        <taxon>fabids</taxon>
        <taxon>Fabales</taxon>
        <taxon>Fabaceae</taxon>
        <taxon>Papilionoideae</taxon>
        <taxon>50 kb inversion clade</taxon>
        <taxon>genistoids sensu lato</taxon>
        <taxon>core genistoids</taxon>
        <taxon>Crotalarieae</taxon>
        <taxon>Crotalaria</taxon>
    </lineage>
</organism>
<dbReference type="EMBL" id="JAYWIO010000008">
    <property type="protein sequence ID" value="KAK7246385.1"/>
    <property type="molecule type" value="Genomic_DNA"/>
</dbReference>
<dbReference type="Proteomes" id="UP001372338">
    <property type="component" value="Unassembled WGS sequence"/>
</dbReference>
<sequence length="108" mass="12454">MSITNTDSFCIGYRDSSTFRILCCVLLKLRLTQTYALCAIWPLRFCKFFNFFLPSYYSHKNLQSFDYAYAEMKLISWTCHLAVSLVCACVSLSPSQGGPYEQVNDSWN</sequence>
<protein>
    <submittedName>
        <fullName evidence="1">Uncharacterized protein</fullName>
    </submittedName>
</protein>